<dbReference type="OrthoDB" id="10608352at2759"/>
<reference evidence="2" key="1">
    <citation type="submission" date="2022-05" db="EMBL/GenBank/DDBJ databases">
        <title>The Musa troglodytarum L. genome provides insights into the mechanism of non-climacteric behaviour and enrichment of carotenoids.</title>
        <authorList>
            <person name="Wang J."/>
        </authorList>
    </citation>
    <scope>NUCLEOTIDE SEQUENCE</scope>
    <source>
        <tissue evidence="2">Leaf</tissue>
    </source>
</reference>
<protein>
    <submittedName>
        <fullName evidence="2">Uncharacterized protein</fullName>
    </submittedName>
</protein>
<evidence type="ECO:0000313" key="3">
    <source>
        <dbReference type="Proteomes" id="UP001055439"/>
    </source>
</evidence>
<accession>A0A9E7F0Q5</accession>
<feature type="region of interest" description="Disordered" evidence="1">
    <location>
        <begin position="45"/>
        <end position="84"/>
    </location>
</feature>
<dbReference type="AlphaFoldDB" id="A0A9E7F0Q5"/>
<feature type="non-terminal residue" evidence="2">
    <location>
        <position position="1"/>
    </location>
</feature>
<dbReference type="EMBL" id="CP097504">
    <property type="protein sequence ID" value="URD85512.1"/>
    <property type="molecule type" value="Genomic_DNA"/>
</dbReference>
<keyword evidence="3" id="KW-1185">Reference proteome</keyword>
<evidence type="ECO:0000256" key="1">
    <source>
        <dbReference type="SAM" id="MobiDB-lite"/>
    </source>
</evidence>
<proteinExistence type="predicted"/>
<dbReference type="Proteomes" id="UP001055439">
    <property type="component" value="Chromosome 2"/>
</dbReference>
<organism evidence="2 3">
    <name type="scientific">Musa troglodytarum</name>
    <name type="common">fe'i banana</name>
    <dbReference type="NCBI Taxonomy" id="320322"/>
    <lineage>
        <taxon>Eukaryota</taxon>
        <taxon>Viridiplantae</taxon>
        <taxon>Streptophyta</taxon>
        <taxon>Embryophyta</taxon>
        <taxon>Tracheophyta</taxon>
        <taxon>Spermatophyta</taxon>
        <taxon>Magnoliopsida</taxon>
        <taxon>Liliopsida</taxon>
        <taxon>Zingiberales</taxon>
        <taxon>Musaceae</taxon>
        <taxon>Musa</taxon>
    </lineage>
</organism>
<evidence type="ECO:0000313" key="2">
    <source>
        <dbReference type="EMBL" id="URD85512.1"/>
    </source>
</evidence>
<gene>
    <name evidence="2" type="ORF">MUK42_27922</name>
</gene>
<sequence>QFAVATRQTLLHLDTKSCSPSADERWRQLVISSLPQVLRRAPLATPPLPLHRHVRPRSPTARSRLRDSALQNPTPLPPPLPGFRQSSRRLEVVRFPLMAARVSRPESMDGAAADVYEYILTSPPKPGGGEFGSFYSSSALHDQRIGNIIAVFSILVVLSTALPDMFKSTYKKYKADGKDMIVLAEADYGSQGRYVVGEYLLQTQRSMIIWELMQ</sequence>
<name>A0A9E7F0Q5_9LILI</name>